<dbReference type="Gene3D" id="3.40.50.300">
    <property type="entry name" value="P-loop containing nucleotide triphosphate hydrolases"/>
    <property type="match status" value="1"/>
</dbReference>
<evidence type="ECO:0000313" key="1">
    <source>
        <dbReference type="EMBL" id="TMI77254.1"/>
    </source>
</evidence>
<comment type="caution">
    <text evidence="1">The sequence shown here is derived from an EMBL/GenBank/DDBJ whole genome shotgun (WGS) entry which is preliminary data.</text>
</comment>
<dbReference type="SUPFAM" id="SSF52540">
    <property type="entry name" value="P-loop containing nucleoside triphosphate hydrolases"/>
    <property type="match status" value="1"/>
</dbReference>
<dbReference type="GO" id="GO:0015421">
    <property type="term" value="F:ABC-type oligopeptide transporter activity"/>
    <property type="evidence" value="ECO:0007669"/>
    <property type="project" value="TreeGrafter"/>
</dbReference>
<reference evidence="1 2" key="1">
    <citation type="journal article" date="2019" name="Nat. Microbiol.">
        <title>Mediterranean grassland soil C-N compound turnover is dependent on rainfall and depth, and is mediated by genomically divergent microorganisms.</title>
        <authorList>
            <person name="Diamond S."/>
            <person name="Andeer P.F."/>
            <person name="Li Z."/>
            <person name="Crits-Christoph A."/>
            <person name="Burstein D."/>
            <person name="Anantharaman K."/>
            <person name="Lane K.R."/>
            <person name="Thomas B.C."/>
            <person name="Pan C."/>
            <person name="Northen T.R."/>
            <person name="Banfield J.F."/>
        </authorList>
    </citation>
    <scope>NUCLEOTIDE SEQUENCE [LARGE SCALE GENOMIC DNA]</scope>
    <source>
        <strain evidence="1">NP_7</strain>
    </source>
</reference>
<dbReference type="EMBL" id="VBAO01000480">
    <property type="protein sequence ID" value="TMI77254.1"/>
    <property type="molecule type" value="Genomic_DNA"/>
</dbReference>
<dbReference type="InterPro" id="IPR039421">
    <property type="entry name" value="Type_1_exporter"/>
</dbReference>
<name>A0A537J117_9BACT</name>
<sequence>MDLLTEARLLEALERLMADRTTLIVAHRLSTIRRADRILVLDHGALVEHGRHADLMARGGLYAQLYQQMAAASREPILARPAMVEGAET</sequence>
<evidence type="ECO:0008006" key="3">
    <source>
        <dbReference type="Google" id="ProtNLM"/>
    </source>
</evidence>
<evidence type="ECO:0000313" key="2">
    <source>
        <dbReference type="Proteomes" id="UP000320048"/>
    </source>
</evidence>
<dbReference type="PANTHER" id="PTHR43394">
    <property type="entry name" value="ATP-DEPENDENT PERMEASE MDL1, MITOCHONDRIAL"/>
    <property type="match status" value="1"/>
</dbReference>
<protein>
    <recommendedName>
        <fullName evidence="3">ABC transporter ATP-binding protein</fullName>
    </recommendedName>
</protein>
<accession>A0A537J117</accession>
<proteinExistence type="predicted"/>
<organism evidence="1 2">
    <name type="scientific">Candidatus Segetimicrobium genomatis</name>
    <dbReference type="NCBI Taxonomy" id="2569760"/>
    <lineage>
        <taxon>Bacteria</taxon>
        <taxon>Bacillati</taxon>
        <taxon>Candidatus Sysuimicrobiota</taxon>
        <taxon>Candidatus Sysuimicrobiia</taxon>
        <taxon>Candidatus Sysuimicrobiales</taxon>
        <taxon>Candidatus Segetimicrobiaceae</taxon>
        <taxon>Candidatus Segetimicrobium</taxon>
    </lineage>
</organism>
<dbReference type="PANTHER" id="PTHR43394:SF1">
    <property type="entry name" value="ATP-BINDING CASSETTE SUB-FAMILY B MEMBER 10, MITOCHONDRIAL"/>
    <property type="match status" value="1"/>
</dbReference>
<gene>
    <name evidence="1" type="ORF">E6H04_14450</name>
</gene>
<dbReference type="Proteomes" id="UP000320048">
    <property type="component" value="Unassembled WGS sequence"/>
</dbReference>
<dbReference type="InterPro" id="IPR027417">
    <property type="entry name" value="P-loop_NTPase"/>
</dbReference>
<dbReference type="AlphaFoldDB" id="A0A537J117"/>